<dbReference type="STRING" id="862719.AZOLI_2806"/>
<name>G7Z3M7_AZOL4</name>
<organism evidence="1 2">
    <name type="scientific">Azospirillum lipoferum (strain 4B)</name>
    <dbReference type="NCBI Taxonomy" id="862719"/>
    <lineage>
        <taxon>Bacteria</taxon>
        <taxon>Pseudomonadati</taxon>
        <taxon>Pseudomonadota</taxon>
        <taxon>Alphaproteobacteria</taxon>
        <taxon>Rhodospirillales</taxon>
        <taxon>Azospirillaceae</taxon>
        <taxon>Azospirillum</taxon>
    </lineage>
</organism>
<sequence length="56" mass="6570">MLVSLRLRIFERERRRARIAAAPSVCVMFRPMDAVNRFMKKFLGTLSPIYEIIVPC</sequence>
<proteinExistence type="predicted"/>
<dbReference type="AlphaFoldDB" id="G7Z3M7"/>
<evidence type="ECO:0000313" key="1">
    <source>
        <dbReference type="EMBL" id="CBS87991.1"/>
    </source>
</evidence>
<accession>G7Z3M7</accession>
<dbReference type="KEGG" id="ali:AZOLI_2806"/>
<dbReference type="HOGENOM" id="CLU_3004129_0_0_5"/>
<dbReference type="EMBL" id="FQ311868">
    <property type="protein sequence ID" value="CBS87991.1"/>
    <property type="molecule type" value="Genomic_DNA"/>
</dbReference>
<evidence type="ECO:0000313" key="2">
    <source>
        <dbReference type="Proteomes" id="UP000005667"/>
    </source>
</evidence>
<protein>
    <submittedName>
        <fullName evidence="1">Uncharacterized protein</fullName>
    </submittedName>
</protein>
<gene>
    <name evidence="1" type="ordered locus">AZOLI_2806</name>
</gene>
<keyword evidence="2" id="KW-1185">Reference proteome</keyword>
<reference evidence="2" key="1">
    <citation type="journal article" date="2011" name="PLoS Genet.">
        <title>Azospirillum genomes reveal transition of bacteria from aquatic to terrestrial environments.</title>
        <authorList>
            <person name="Wisniewski-Dye F."/>
            <person name="Borziak K."/>
            <person name="Khalsa-Moyers G."/>
            <person name="Alexandre G."/>
            <person name="Sukharnikov L.O."/>
            <person name="Wuichet K."/>
            <person name="Hurst G.B."/>
            <person name="McDonald W.H."/>
            <person name="Robertson J.S."/>
            <person name="Barbe V."/>
            <person name="Calteau A."/>
            <person name="Rouy Z."/>
            <person name="Mangenot S."/>
            <person name="Prigent-Combaret C."/>
            <person name="Normand P."/>
            <person name="Boyer M."/>
            <person name="Siguier P."/>
            <person name="Dessaux Y."/>
            <person name="Elmerich C."/>
            <person name="Condemine G."/>
            <person name="Krishnen G."/>
            <person name="Kennedy I."/>
            <person name="Paterson A.H."/>
            <person name="Gonzalez V."/>
            <person name="Mavingui P."/>
            <person name="Zhulin I.B."/>
        </authorList>
    </citation>
    <scope>NUCLEOTIDE SEQUENCE [LARGE SCALE GENOMIC DNA]</scope>
    <source>
        <strain evidence="2">4B</strain>
    </source>
</reference>
<dbReference type="Proteomes" id="UP000005667">
    <property type="component" value="Chromosome"/>
</dbReference>